<accession>A0A644YX34</accession>
<feature type="region of interest" description="Disordered" evidence="1">
    <location>
        <begin position="284"/>
        <end position="307"/>
    </location>
</feature>
<reference evidence="2" key="1">
    <citation type="submission" date="2019-08" db="EMBL/GenBank/DDBJ databases">
        <authorList>
            <person name="Kucharzyk K."/>
            <person name="Murdoch R.W."/>
            <person name="Higgins S."/>
            <person name="Loffler F."/>
        </authorList>
    </citation>
    <scope>NUCLEOTIDE SEQUENCE</scope>
</reference>
<evidence type="ECO:0000256" key="1">
    <source>
        <dbReference type="SAM" id="MobiDB-lite"/>
    </source>
</evidence>
<dbReference type="AlphaFoldDB" id="A0A644YX34"/>
<feature type="region of interest" description="Disordered" evidence="1">
    <location>
        <begin position="138"/>
        <end position="170"/>
    </location>
</feature>
<name>A0A644YX34_9ZZZZ</name>
<feature type="compositionally biased region" description="Polar residues" evidence="1">
    <location>
        <begin position="297"/>
        <end position="307"/>
    </location>
</feature>
<protein>
    <submittedName>
        <fullName evidence="2">Uncharacterized protein</fullName>
    </submittedName>
</protein>
<evidence type="ECO:0000313" key="2">
    <source>
        <dbReference type="EMBL" id="MPM32578.1"/>
    </source>
</evidence>
<sequence length="307" mass="32958">MAAHHLAPAGVVGFGAVAQHVAGGQRDVAVAQRQNLKHDFLQSGLVAEIDEIFFDFVRQPVADHPGFGAEGDMFEQELVIAAVDENITVEIKPPPEIGVAPVFVAHLDQRAGEPELAQFVLQMTDEQSVVFLPEDAGNHRHHAAGRPGGRGAAEKGAAPRRLNHPGVGQPGECLAHGRLADAELGAQGADRRHLFAVCAGFDPAAQLIQHFLVAGCEHDLIFSFGNGRSSFTKILNPMGHFKGCGVVFTAKKSQKCRTRRNTGKVPAGHRRRWRRRLSECFPKTARTGFAGPEGGENENSANSGEKN</sequence>
<organism evidence="2">
    <name type="scientific">bioreactor metagenome</name>
    <dbReference type="NCBI Taxonomy" id="1076179"/>
    <lineage>
        <taxon>unclassified sequences</taxon>
        <taxon>metagenomes</taxon>
        <taxon>ecological metagenomes</taxon>
    </lineage>
</organism>
<dbReference type="EMBL" id="VSSQ01006402">
    <property type="protein sequence ID" value="MPM32578.1"/>
    <property type="molecule type" value="Genomic_DNA"/>
</dbReference>
<gene>
    <name evidence="2" type="ORF">SDC9_79142</name>
</gene>
<proteinExistence type="predicted"/>
<comment type="caution">
    <text evidence="2">The sequence shown here is derived from an EMBL/GenBank/DDBJ whole genome shotgun (WGS) entry which is preliminary data.</text>
</comment>